<dbReference type="PANTHER" id="PTHR37314:SF4">
    <property type="entry name" value="UPF0700 TRANSMEMBRANE PROTEIN YOAK"/>
    <property type="match status" value="1"/>
</dbReference>
<feature type="transmembrane region" description="Helical" evidence="1">
    <location>
        <begin position="59"/>
        <end position="82"/>
    </location>
</feature>
<dbReference type="InterPro" id="IPR010699">
    <property type="entry name" value="DUF1275"/>
</dbReference>
<feature type="transmembrane region" description="Helical" evidence="1">
    <location>
        <begin position="94"/>
        <end position="116"/>
    </location>
</feature>
<reference evidence="2 3" key="1">
    <citation type="submission" date="2017-11" db="EMBL/GenBank/DDBJ databases">
        <authorList>
            <person name="Han C.G."/>
        </authorList>
    </citation>
    <scope>NUCLEOTIDE SEQUENCE [LARGE SCALE GENOMIC DNA]</scope>
    <source>
        <strain evidence="2 3">HCNT1</strain>
    </source>
</reference>
<dbReference type="EMBL" id="PIQN01000007">
    <property type="protein sequence ID" value="PKA43443.1"/>
    <property type="molecule type" value="Genomic_DNA"/>
</dbReference>
<feature type="transmembrane region" description="Helical" evidence="1">
    <location>
        <begin position="214"/>
        <end position="234"/>
    </location>
</feature>
<evidence type="ECO:0000256" key="1">
    <source>
        <dbReference type="SAM" id="Phobius"/>
    </source>
</evidence>
<feature type="transmembrane region" description="Helical" evidence="1">
    <location>
        <begin position="122"/>
        <end position="140"/>
    </location>
</feature>
<gene>
    <name evidence="2" type="ORF">CWR43_10765</name>
</gene>
<dbReference type="RefSeq" id="WP_086998902.1">
    <property type="nucleotide sequence ID" value="NZ_FWER01000015.1"/>
</dbReference>
<name>A0A2N0DBF9_RHISU</name>
<dbReference type="OrthoDB" id="270162at2"/>
<organism evidence="2 3">
    <name type="scientific">Rhizobium sullae</name>
    <name type="common">Rhizobium hedysari</name>
    <dbReference type="NCBI Taxonomy" id="50338"/>
    <lineage>
        <taxon>Bacteria</taxon>
        <taxon>Pseudomonadati</taxon>
        <taxon>Pseudomonadota</taxon>
        <taxon>Alphaproteobacteria</taxon>
        <taxon>Hyphomicrobiales</taxon>
        <taxon>Rhizobiaceae</taxon>
        <taxon>Rhizobium/Agrobacterium group</taxon>
        <taxon>Rhizobium</taxon>
    </lineage>
</organism>
<proteinExistence type="predicted"/>
<dbReference type="Pfam" id="PF06912">
    <property type="entry name" value="DUF1275"/>
    <property type="match status" value="1"/>
</dbReference>
<evidence type="ECO:0000313" key="2">
    <source>
        <dbReference type="EMBL" id="PKA43443.1"/>
    </source>
</evidence>
<dbReference type="Proteomes" id="UP000232164">
    <property type="component" value="Unassembled WGS sequence"/>
</dbReference>
<dbReference type="STRING" id="1041146.GCA_000427985_06169"/>
<evidence type="ECO:0000313" key="3">
    <source>
        <dbReference type="Proteomes" id="UP000232164"/>
    </source>
</evidence>
<keyword evidence="1" id="KW-0812">Transmembrane</keyword>
<reference evidence="2 3" key="2">
    <citation type="submission" date="2017-12" db="EMBL/GenBank/DDBJ databases">
        <title>Genome sequence of Rhizobium sullae HCNT1 isolated from Sulla coronaria nodules and featuring peculiar denitrification phenotypes.</title>
        <authorList>
            <person name="De Diego-Diaz B."/>
            <person name="Treu L."/>
            <person name="Campanaro S."/>
            <person name="Da Silva Duarte V."/>
            <person name="Basaglia M."/>
            <person name="Favaro L."/>
            <person name="Casella S."/>
            <person name="Squartini A."/>
        </authorList>
    </citation>
    <scope>NUCLEOTIDE SEQUENCE [LARGE SCALE GENOMIC DNA]</scope>
    <source>
        <strain evidence="2 3">HCNT1</strain>
    </source>
</reference>
<feature type="transmembrane region" description="Helical" evidence="1">
    <location>
        <begin position="20"/>
        <end position="39"/>
    </location>
</feature>
<accession>A0A2N0DBF9</accession>
<dbReference type="AlphaFoldDB" id="A0A2N0DBF9"/>
<keyword evidence="1" id="KW-0472">Membrane</keyword>
<keyword evidence="1" id="KW-1133">Transmembrane helix</keyword>
<feature type="transmembrane region" description="Helical" evidence="1">
    <location>
        <begin position="187"/>
        <end position="208"/>
    </location>
</feature>
<dbReference type="PANTHER" id="PTHR37314">
    <property type="entry name" value="SLR0142 PROTEIN"/>
    <property type="match status" value="1"/>
</dbReference>
<comment type="caution">
    <text evidence="2">The sequence shown here is derived from an EMBL/GenBank/DDBJ whole genome shotgun (WGS) entry which is preliminary data.</text>
</comment>
<sequence>MLIRQGHERNDQIDRKLASCLAAIAGALNAAAFYAVGFFSANMTGNVSTFSDHIAVGAWLSALFYLAIIVTFILGATVSTLLINAGRRRNMHAIYAYSILTEGILLAVLGCADLWLLGEWRAPVLVIGLAFLMGLQNAVVTRISNARVRTTHISGMATDIGIELGTAFDILRGSERPSEAQQNRAKLLLHVQTILAFLFGGILGVLVYRAAGGFLLIATAALLLAIAMTGISRVRQQRAQATS</sequence>
<protein>
    <submittedName>
        <fullName evidence="2">DUF1275 domain-containing protein</fullName>
    </submittedName>
</protein>